<sequence length="92" mass="10641">MIKTRPTEEDTKRIKYLCALRKRVVESGAKMYCLSHSGTQQDKLTALLTQGVLAGEITATARDMTNGMEQYQRRELIELLATLFDRKKWFDE</sequence>
<accession>A0A0R2ESY4</accession>
<evidence type="ECO:0000313" key="1">
    <source>
        <dbReference type="EMBL" id="KRN15517.1"/>
    </source>
</evidence>
<name>A0A0R2ESY4_9LACO</name>
<dbReference type="AlphaFoldDB" id="A0A0R2ESY4"/>
<dbReference type="RefSeq" id="WP_054733663.1">
    <property type="nucleotide sequence ID" value="NZ_AYZM01000178.1"/>
</dbReference>
<protein>
    <submittedName>
        <fullName evidence="1">Uncharacterized protein</fullName>
    </submittedName>
</protein>
<organism evidence="1 2">
    <name type="scientific">Secundilactobacillus similis DSM 23365 = JCM 2765</name>
    <dbReference type="NCBI Taxonomy" id="1423804"/>
    <lineage>
        <taxon>Bacteria</taxon>
        <taxon>Bacillati</taxon>
        <taxon>Bacillota</taxon>
        <taxon>Bacilli</taxon>
        <taxon>Lactobacillales</taxon>
        <taxon>Lactobacillaceae</taxon>
        <taxon>Secundilactobacillus</taxon>
    </lineage>
</organism>
<evidence type="ECO:0000313" key="2">
    <source>
        <dbReference type="Proteomes" id="UP000051442"/>
    </source>
</evidence>
<reference evidence="1 2" key="1">
    <citation type="journal article" date="2015" name="Genome Announc.">
        <title>Expanding the biotechnology potential of lactobacilli through comparative genomics of 213 strains and associated genera.</title>
        <authorList>
            <person name="Sun Z."/>
            <person name="Harris H.M."/>
            <person name="McCann A."/>
            <person name="Guo C."/>
            <person name="Argimon S."/>
            <person name="Zhang W."/>
            <person name="Yang X."/>
            <person name="Jeffery I.B."/>
            <person name="Cooney J.C."/>
            <person name="Kagawa T.F."/>
            <person name="Liu W."/>
            <person name="Song Y."/>
            <person name="Salvetti E."/>
            <person name="Wrobel A."/>
            <person name="Rasinkangas P."/>
            <person name="Parkhill J."/>
            <person name="Rea M.C."/>
            <person name="O'Sullivan O."/>
            <person name="Ritari J."/>
            <person name="Douillard F.P."/>
            <person name="Paul Ross R."/>
            <person name="Yang R."/>
            <person name="Briner A.E."/>
            <person name="Felis G.E."/>
            <person name="de Vos W.M."/>
            <person name="Barrangou R."/>
            <person name="Klaenhammer T.R."/>
            <person name="Caufield P.W."/>
            <person name="Cui Y."/>
            <person name="Zhang H."/>
            <person name="O'Toole P.W."/>
        </authorList>
    </citation>
    <scope>NUCLEOTIDE SEQUENCE [LARGE SCALE GENOMIC DNA]</scope>
    <source>
        <strain evidence="1 2">DSM 23365</strain>
    </source>
</reference>
<proteinExistence type="predicted"/>
<keyword evidence="2" id="KW-1185">Reference proteome</keyword>
<dbReference type="STRING" id="1423804.FD14_GL002857"/>
<gene>
    <name evidence="1" type="ORF">FD14_GL002857</name>
</gene>
<dbReference type="EMBL" id="AYZM01000178">
    <property type="protein sequence ID" value="KRN15517.1"/>
    <property type="molecule type" value="Genomic_DNA"/>
</dbReference>
<comment type="caution">
    <text evidence="1">The sequence shown here is derived from an EMBL/GenBank/DDBJ whole genome shotgun (WGS) entry which is preliminary data.</text>
</comment>
<dbReference type="PATRIC" id="fig|1423804.4.peg.3077"/>
<dbReference type="Proteomes" id="UP000051442">
    <property type="component" value="Unassembled WGS sequence"/>
</dbReference>